<protein>
    <submittedName>
        <fullName evidence="2">Uncharacterized protein</fullName>
    </submittedName>
</protein>
<keyword evidence="1" id="KW-0812">Transmembrane</keyword>
<evidence type="ECO:0000313" key="3">
    <source>
        <dbReference type="Proteomes" id="UP000637788"/>
    </source>
</evidence>
<organism evidence="2 3">
    <name type="scientific">Streptomyces flaveus</name>
    <dbReference type="NCBI Taxonomy" id="66370"/>
    <lineage>
        <taxon>Bacteria</taxon>
        <taxon>Bacillati</taxon>
        <taxon>Actinomycetota</taxon>
        <taxon>Actinomycetes</taxon>
        <taxon>Kitasatosporales</taxon>
        <taxon>Streptomycetaceae</taxon>
        <taxon>Streptomyces</taxon>
        <taxon>Streptomyces aurantiacus group</taxon>
    </lineage>
</organism>
<sequence>MTSVRNSGNSHEPEPQPERLSLRWAVIIAVAAVAAVAVSAAGGLPAAIGTFLAVAGGMHIMVA</sequence>
<evidence type="ECO:0000313" key="2">
    <source>
        <dbReference type="EMBL" id="GGK64233.1"/>
    </source>
</evidence>
<keyword evidence="1" id="KW-0472">Membrane</keyword>
<dbReference type="RefSeq" id="WP_189322045.1">
    <property type="nucleotide sequence ID" value="NZ_BMPQ01000005.1"/>
</dbReference>
<accession>A0A917VCI2</accession>
<feature type="transmembrane region" description="Helical" evidence="1">
    <location>
        <begin position="20"/>
        <end position="38"/>
    </location>
</feature>
<evidence type="ECO:0000256" key="1">
    <source>
        <dbReference type="SAM" id="Phobius"/>
    </source>
</evidence>
<dbReference type="Proteomes" id="UP000637788">
    <property type="component" value="Unassembled WGS sequence"/>
</dbReference>
<keyword evidence="3" id="KW-1185">Reference proteome</keyword>
<reference evidence="2" key="1">
    <citation type="journal article" date="2014" name="Int. J. Syst. Evol. Microbiol.">
        <title>Complete genome sequence of Corynebacterium casei LMG S-19264T (=DSM 44701T), isolated from a smear-ripened cheese.</title>
        <authorList>
            <consortium name="US DOE Joint Genome Institute (JGI-PGF)"/>
            <person name="Walter F."/>
            <person name="Albersmeier A."/>
            <person name="Kalinowski J."/>
            <person name="Ruckert C."/>
        </authorList>
    </citation>
    <scope>NUCLEOTIDE SEQUENCE</scope>
    <source>
        <strain evidence="2">JCM 3035</strain>
    </source>
</reference>
<dbReference type="AlphaFoldDB" id="A0A917VCI2"/>
<reference evidence="2" key="2">
    <citation type="submission" date="2020-09" db="EMBL/GenBank/DDBJ databases">
        <authorList>
            <person name="Sun Q."/>
            <person name="Ohkuma M."/>
        </authorList>
    </citation>
    <scope>NUCLEOTIDE SEQUENCE</scope>
    <source>
        <strain evidence="2">JCM 3035</strain>
    </source>
</reference>
<gene>
    <name evidence="2" type="ORF">GCM10010094_26420</name>
</gene>
<keyword evidence="1" id="KW-1133">Transmembrane helix</keyword>
<proteinExistence type="predicted"/>
<comment type="caution">
    <text evidence="2">The sequence shown here is derived from an EMBL/GenBank/DDBJ whole genome shotgun (WGS) entry which is preliminary data.</text>
</comment>
<dbReference type="EMBL" id="BMPQ01000005">
    <property type="protein sequence ID" value="GGK64233.1"/>
    <property type="molecule type" value="Genomic_DNA"/>
</dbReference>
<name>A0A917VCI2_9ACTN</name>